<feature type="repeat" description="ANK" evidence="3">
    <location>
        <begin position="193"/>
        <end position="225"/>
    </location>
</feature>
<gene>
    <name evidence="4" type="ORF">EHQ62_05185</name>
</gene>
<dbReference type="InterPro" id="IPR036770">
    <property type="entry name" value="Ankyrin_rpt-contain_sf"/>
</dbReference>
<sequence>MIPILKPILPISLLLFFTLVCGPKRVERYYPNADMKLEYAMKDNDVDLAKEAIKEGANLNPVTKELMGYTPLNYAAALGEVDIVKLLLESGANPNLGDVYGKTPIMSAASLGNSDVPLGTYFEIITLLIEKGADPNASMTHHVGSNGKLVKGNGKNALIMLLPGSPTYRAKERMNILKLLVEKGAKLDVIDIWGETPVGEAIFSQNFEAAKFLLEKGANPNLARELERSANTSLIRVARYREKEEILPFLKLLLQYKADINGRDKYGETALISLAWNNRIEEAKFLLENGADIHAKTIYGDTALHRAAQQGFADMVKLLLDHKANPKIKDKDGRTPLAVAKSFEHTKVIDLLKAY</sequence>
<evidence type="ECO:0000256" key="2">
    <source>
        <dbReference type="ARBA" id="ARBA00023043"/>
    </source>
</evidence>
<feature type="repeat" description="ANK" evidence="3">
    <location>
        <begin position="299"/>
        <end position="331"/>
    </location>
</feature>
<comment type="caution">
    <text evidence="4">The sequence shown here is derived from an EMBL/GenBank/DDBJ whole genome shotgun (WGS) entry which is preliminary data.</text>
</comment>
<evidence type="ECO:0000313" key="5">
    <source>
        <dbReference type="Proteomes" id="UP000297567"/>
    </source>
</evidence>
<dbReference type="AlphaFoldDB" id="A0A4Z0ZUL8"/>
<keyword evidence="1" id="KW-0677">Repeat</keyword>
<dbReference type="PROSITE" id="PS50297">
    <property type="entry name" value="ANK_REP_REGION"/>
    <property type="match status" value="3"/>
</dbReference>
<dbReference type="EMBL" id="RQGH01000011">
    <property type="protein sequence ID" value="TGL72225.1"/>
    <property type="molecule type" value="Genomic_DNA"/>
</dbReference>
<protein>
    <submittedName>
        <fullName evidence="4">Ankyrin repeat domain-containing protein</fullName>
    </submittedName>
</protein>
<keyword evidence="5" id="KW-1185">Reference proteome</keyword>
<reference evidence="4" key="1">
    <citation type="journal article" date="2019" name="PLoS Negl. Trop. Dis.">
        <title>Revisiting the worldwide diversity of Leptospira species in the environment.</title>
        <authorList>
            <person name="Vincent A.T."/>
            <person name="Schiettekatte O."/>
            <person name="Bourhy P."/>
            <person name="Veyrier F.J."/>
            <person name="Picardeau M."/>
        </authorList>
    </citation>
    <scope>NUCLEOTIDE SEQUENCE [LARGE SCALE GENOMIC DNA]</scope>
    <source>
        <strain evidence="4">201702451</strain>
    </source>
</reference>
<dbReference type="RefSeq" id="WP_135641150.1">
    <property type="nucleotide sequence ID" value="NZ_RQGH01000011.1"/>
</dbReference>
<evidence type="ECO:0000256" key="1">
    <source>
        <dbReference type="ARBA" id="ARBA00022737"/>
    </source>
</evidence>
<evidence type="ECO:0000313" key="4">
    <source>
        <dbReference type="EMBL" id="TGL72225.1"/>
    </source>
</evidence>
<feature type="repeat" description="ANK" evidence="3">
    <location>
        <begin position="100"/>
        <end position="140"/>
    </location>
</feature>
<dbReference type="InterPro" id="IPR002110">
    <property type="entry name" value="Ankyrin_rpt"/>
</dbReference>
<feature type="repeat" description="ANK" evidence="3">
    <location>
        <begin position="67"/>
        <end position="99"/>
    </location>
</feature>
<name>A0A4Z0ZUL8_9LEPT</name>
<evidence type="ECO:0000256" key="3">
    <source>
        <dbReference type="PROSITE-ProRule" id="PRU00023"/>
    </source>
</evidence>
<dbReference type="SMART" id="SM00248">
    <property type="entry name" value="ANK"/>
    <property type="match status" value="7"/>
</dbReference>
<dbReference type="PANTHER" id="PTHR24198">
    <property type="entry name" value="ANKYRIN REPEAT AND PROTEIN KINASE DOMAIN-CONTAINING PROTEIN"/>
    <property type="match status" value="1"/>
</dbReference>
<dbReference type="PROSITE" id="PS50088">
    <property type="entry name" value="ANK_REPEAT"/>
    <property type="match status" value="5"/>
</dbReference>
<dbReference type="Gene3D" id="1.25.40.20">
    <property type="entry name" value="Ankyrin repeat-containing domain"/>
    <property type="match status" value="3"/>
</dbReference>
<dbReference type="PRINTS" id="PR01415">
    <property type="entry name" value="ANKYRIN"/>
</dbReference>
<proteinExistence type="predicted"/>
<dbReference type="Pfam" id="PF12796">
    <property type="entry name" value="Ank_2"/>
    <property type="match status" value="1"/>
</dbReference>
<dbReference type="PANTHER" id="PTHR24198:SF165">
    <property type="entry name" value="ANKYRIN REPEAT-CONTAINING PROTEIN-RELATED"/>
    <property type="match status" value="1"/>
</dbReference>
<feature type="repeat" description="ANK" evidence="3">
    <location>
        <begin position="266"/>
        <end position="298"/>
    </location>
</feature>
<accession>A0A4Z0ZUL8</accession>
<dbReference type="Pfam" id="PF13637">
    <property type="entry name" value="Ank_4"/>
    <property type="match status" value="2"/>
</dbReference>
<keyword evidence="2 3" id="KW-0040">ANK repeat</keyword>
<dbReference type="SUPFAM" id="SSF48403">
    <property type="entry name" value="Ankyrin repeat"/>
    <property type="match status" value="1"/>
</dbReference>
<dbReference type="Proteomes" id="UP000297567">
    <property type="component" value="Unassembled WGS sequence"/>
</dbReference>
<organism evidence="4 5">
    <name type="scientific">Leptospira jelokensis</name>
    <dbReference type="NCBI Taxonomy" id="2484931"/>
    <lineage>
        <taxon>Bacteria</taxon>
        <taxon>Pseudomonadati</taxon>
        <taxon>Spirochaetota</taxon>
        <taxon>Spirochaetia</taxon>
        <taxon>Leptospirales</taxon>
        <taxon>Leptospiraceae</taxon>
        <taxon>Leptospira</taxon>
    </lineage>
</organism>